<dbReference type="GO" id="GO:0009982">
    <property type="term" value="F:pseudouridine synthase activity"/>
    <property type="evidence" value="ECO:0007669"/>
    <property type="project" value="InterPro"/>
</dbReference>
<dbReference type="RefSeq" id="WP_217747713.1">
    <property type="nucleotide sequence ID" value="NZ_JAHOEB010000034.1"/>
</dbReference>
<gene>
    <name evidence="6" type="ORF">KSV97_06665</name>
    <name evidence="7" type="ORF">KSW06_06705</name>
</gene>
<dbReference type="EMBL" id="JAHOEF010000036">
    <property type="protein sequence ID" value="MBV3382906.1"/>
    <property type="molecule type" value="Genomic_DNA"/>
</dbReference>
<dbReference type="AlphaFoldDB" id="A0AAW4MRJ3"/>
<comment type="catalytic activity">
    <reaction evidence="1 4">
        <text>a uridine in RNA = a pseudouridine in RNA</text>
        <dbReference type="Rhea" id="RHEA:48348"/>
        <dbReference type="Rhea" id="RHEA-COMP:12068"/>
        <dbReference type="Rhea" id="RHEA-COMP:12069"/>
        <dbReference type="ChEBI" id="CHEBI:65314"/>
        <dbReference type="ChEBI" id="CHEBI:65315"/>
    </reaction>
</comment>
<evidence type="ECO:0000313" key="9">
    <source>
        <dbReference type="Proteomes" id="UP001197492"/>
    </source>
</evidence>
<organism evidence="6 8">
    <name type="scientific">Catenibacterium mitsuokai</name>
    <dbReference type="NCBI Taxonomy" id="100886"/>
    <lineage>
        <taxon>Bacteria</taxon>
        <taxon>Bacillati</taxon>
        <taxon>Bacillota</taxon>
        <taxon>Erysipelotrichia</taxon>
        <taxon>Erysipelotrichales</taxon>
        <taxon>Coprobacillaceae</taxon>
        <taxon>Catenibacterium</taxon>
    </lineage>
</organism>
<dbReference type="CDD" id="cd02869">
    <property type="entry name" value="PseudoU_synth_RluA_like"/>
    <property type="match status" value="1"/>
</dbReference>
<dbReference type="GO" id="GO:0000455">
    <property type="term" value="P:enzyme-directed rRNA pseudouridine synthesis"/>
    <property type="evidence" value="ECO:0007669"/>
    <property type="project" value="TreeGrafter"/>
</dbReference>
<feature type="domain" description="Pseudouridine synthase RsuA/RluA-like" evidence="5">
    <location>
        <begin position="92"/>
        <end position="243"/>
    </location>
</feature>
<feature type="active site" evidence="3">
    <location>
        <position position="138"/>
    </location>
</feature>
<comment type="caution">
    <text evidence="6">The sequence shown here is derived from an EMBL/GenBank/DDBJ whole genome shotgun (WGS) entry which is preliminary data.</text>
</comment>
<dbReference type="InterPro" id="IPR050188">
    <property type="entry name" value="RluA_PseudoU_synthase"/>
</dbReference>
<dbReference type="PANTHER" id="PTHR21600">
    <property type="entry name" value="MITOCHONDRIAL RNA PSEUDOURIDINE SYNTHASE"/>
    <property type="match status" value="1"/>
</dbReference>
<keyword evidence="4" id="KW-0413">Isomerase</keyword>
<proteinExistence type="inferred from homology"/>
<dbReference type="NCBIfam" id="TIGR00005">
    <property type="entry name" value="rluA_subfam"/>
    <property type="match status" value="1"/>
</dbReference>
<evidence type="ECO:0000313" key="7">
    <source>
        <dbReference type="EMBL" id="MBV3392944.1"/>
    </source>
</evidence>
<dbReference type="GO" id="GO:0003723">
    <property type="term" value="F:RNA binding"/>
    <property type="evidence" value="ECO:0007669"/>
    <property type="project" value="InterPro"/>
</dbReference>
<protein>
    <recommendedName>
        <fullName evidence="4">Pseudouridine synthase</fullName>
        <ecNumber evidence="4">5.4.99.-</ecNumber>
    </recommendedName>
</protein>
<dbReference type="InterPro" id="IPR006224">
    <property type="entry name" value="PsdUridine_synth_RluA-like_CS"/>
</dbReference>
<comment type="similarity">
    <text evidence="2 4">Belongs to the pseudouridine synthase RluA family.</text>
</comment>
<dbReference type="Proteomes" id="UP001197492">
    <property type="component" value="Unassembled WGS sequence"/>
</dbReference>
<dbReference type="PANTHER" id="PTHR21600:SF71">
    <property type="entry name" value="PSEUDOURIDINE SYNTHASE"/>
    <property type="match status" value="1"/>
</dbReference>
<keyword evidence="9" id="KW-1185">Reference proteome</keyword>
<name>A0AAW4MRJ3_9FIRM</name>
<evidence type="ECO:0000313" key="6">
    <source>
        <dbReference type="EMBL" id="MBV3382906.1"/>
    </source>
</evidence>
<sequence>MRIKKQGQHLLITIDEEYENRPLSDLWADLHLSRKTIHLLKQNKDYKINHVFNMNPILHTNDVLDILAYEHDDGTYAPDFQDIDIVYEDDLILVVNKPIGIAVYPDDPHKTDSLSNRVSAYYMTQGYDIPVRYIHRLDNDTSGLVVFCKCHLIQAYLDHALSIKEIQREYLAYVEGHIKEGKEYKIEQNLGKDRHSPSKMRVHSKGIPAVTYYQCLENKEDHALVRCRLETGRKHQIRVHMASIGHPILGDSLYNEGSDYPRLALHAAYIKFEEPITHLEIDLYSPMEF</sequence>
<dbReference type="EC" id="5.4.99.-" evidence="4"/>
<comment type="function">
    <text evidence="4">Responsible for synthesis of pseudouridine from uracil.</text>
</comment>
<dbReference type="EMBL" id="JAHOEL010000036">
    <property type="protein sequence ID" value="MBV3392944.1"/>
    <property type="molecule type" value="Genomic_DNA"/>
</dbReference>
<evidence type="ECO:0000256" key="4">
    <source>
        <dbReference type="RuleBase" id="RU362028"/>
    </source>
</evidence>
<evidence type="ECO:0000259" key="5">
    <source>
        <dbReference type="Pfam" id="PF00849"/>
    </source>
</evidence>
<evidence type="ECO:0000256" key="2">
    <source>
        <dbReference type="ARBA" id="ARBA00010876"/>
    </source>
</evidence>
<reference evidence="6 9" key="1">
    <citation type="submission" date="2021-06" db="EMBL/GenBank/DDBJ databases">
        <title>Collection of gut derived symbiotic bacterial strains cultured from healthy donors.</title>
        <authorList>
            <person name="Lin H."/>
            <person name="Littmann E."/>
            <person name="Pamer E.G."/>
        </authorList>
    </citation>
    <scope>NUCLEOTIDE SEQUENCE</scope>
    <source>
        <strain evidence="7 9">MSK.21.70</strain>
        <strain evidence="6">MSK.21.82</strain>
    </source>
</reference>
<evidence type="ECO:0000313" key="8">
    <source>
        <dbReference type="Proteomes" id="UP001196408"/>
    </source>
</evidence>
<evidence type="ECO:0000256" key="1">
    <source>
        <dbReference type="ARBA" id="ARBA00000073"/>
    </source>
</evidence>
<dbReference type="InterPro" id="IPR006225">
    <property type="entry name" value="PsdUridine_synth_RluC/D"/>
</dbReference>
<evidence type="ECO:0000256" key="3">
    <source>
        <dbReference type="PIRSR" id="PIRSR606225-1"/>
    </source>
</evidence>
<dbReference type="PROSITE" id="PS01129">
    <property type="entry name" value="PSI_RLU"/>
    <property type="match status" value="1"/>
</dbReference>
<dbReference type="Pfam" id="PF00849">
    <property type="entry name" value="PseudoU_synth_2"/>
    <property type="match status" value="1"/>
</dbReference>
<dbReference type="Proteomes" id="UP001196408">
    <property type="component" value="Unassembled WGS sequence"/>
</dbReference>
<dbReference type="InterPro" id="IPR006145">
    <property type="entry name" value="PsdUridine_synth_RsuA/RluA"/>
</dbReference>
<accession>A0AAW4MRJ3</accession>